<dbReference type="PANTHER" id="PTHR43791">
    <property type="entry name" value="PERMEASE-RELATED"/>
    <property type="match status" value="1"/>
</dbReference>
<evidence type="ECO:0000256" key="5">
    <source>
        <dbReference type="ARBA" id="ARBA00023136"/>
    </source>
</evidence>
<dbReference type="PROSITE" id="PS50850">
    <property type="entry name" value="MFS"/>
    <property type="match status" value="1"/>
</dbReference>
<keyword evidence="2" id="KW-0813">Transport</keyword>
<dbReference type="InterPro" id="IPR020846">
    <property type="entry name" value="MFS_dom"/>
</dbReference>
<dbReference type="AlphaFoldDB" id="A0AAI8TPH8"/>
<name>A0AAI8TPH8_MYCME</name>
<feature type="transmembrane region" description="Helical" evidence="6">
    <location>
        <begin position="185"/>
        <end position="206"/>
    </location>
</feature>
<sequence>MAESARDVDSIGQLGERTLRKVKWRMLPLIVFLYFLAYLDRTNVGFAKLEMSQDIGLSETAYGLGAGIFFIGYAIFEIPSNAGMVRFGARKWIARILVTWGFFATIMAVVQNETTFYIIRFLLGAAEAGFFPAIILYLTLWFPARQRVTVLGLFVLALPISSALGAPFSALLLKLDGILGLVGWQWLYIVQGVPPMLMAVVALKVLTDYPRDAKWLTAEERTWLQNTMDAEDAAKAEASAHKHSFMAGLKDPRALVFSVLYFGLAAGIYGLALWLPSIVKAMGDLSTTATGFIVPIPYVCSGIFVYYWSRRSDRTGERVGHASGAMLLASVGMFASALLLETSPVLALIGLCLAAMGVFAAMCPFWELPAAALAGAAAASGIALINSLGNLGGFVAPYAVGVLKDMTGDSKAGLLLLAAVLFLSAAGTFLYGRRVHPGPVPAGSPDDVLAKETAAFDLPSEELRHRGDPEGP</sequence>
<protein>
    <submittedName>
        <fullName evidence="8">Tartrate transporter</fullName>
    </submittedName>
</protein>
<evidence type="ECO:0000313" key="8">
    <source>
        <dbReference type="EMBL" id="BDY26464.1"/>
    </source>
</evidence>
<keyword evidence="3 6" id="KW-0812">Transmembrane</keyword>
<gene>
    <name evidence="8" type="primary">ttuB_1</name>
    <name evidence="8" type="ORF">hbim_00376</name>
</gene>
<dbReference type="GO" id="GO:0005886">
    <property type="term" value="C:plasma membrane"/>
    <property type="evidence" value="ECO:0007669"/>
    <property type="project" value="UniProtKB-SubCell"/>
</dbReference>
<evidence type="ECO:0000256" key="4">
    <source>
        <dbReference type="ARBA" id="ARBA00022989"/>
    </source>
</evidence>
<proteinExistence type="predicted"/>
<evidence type="ECO:0000256" key="1">
    <source>
        <dbReference type="ARBA" id="ARBA00004651"/>
    </source>
</evidence>
<dbReference type="InterPro" id="IPR011701">
    <property type="entry name" value="MFS"/>
</dbReference>
<dbReference type="FunFam" id="1.20.1250.20:FF:000018">
    <property type="entry name" value="MFS transporter permease"/>
    <property type="match status" value="1"/>
</dbReference>
<feature type="transmembrane region" description="Helical" evidence="6">
    <location>
        <begin position="412"/>
        <end position="431"/>
    </location>
</feature>
<keyword evidence="5 6" id="KW-0472">Membrane</keyword>
<dbReference type="EMBL" id="AP027452">
    <property type="protein sequence ID" value="BDY26464.1"/>
    <property type="molecule type" value="Genomic_DNA"/>
</dbReference>
<comment type="subcellular location">
    <subcellularLocation>
        <location evidence="1">Cell membrane</location>
        <topology evidence="1">Multi-pass membrane protein</topology>
    </subcellularLocation>
</comment>
<feature type="transmembrane region" description="Helical" evidence="6">
    <location>
        <begin position="319"/>
        <end position="339"/>
    </location>
</feature>
<evidence type="ECO:0000256" key="6">
    <source>
        <dbReference type="SAM" id="Phobius"/>
    </source>
</evidence>
<feature type="transmembrane region" description="Helical" evidence="6">
    <location>
        <begin position="150"/>
        <end position="173"/>
    </location>
</feature>
<feature type="transmembrane region" description="Helical" evidence="6">
    <location>
        <begin position="254"/>
        <end position="275"/>
    </location>
</feature>
<evidence type="ECO:0000256" key="2">
    <source>
        <dbReference type="ARBA" id="ARBA00022448"/>
    </source>
</evidence>
<feature type="transmembrane region" description="Helical" evidence="6">
    <location>
        <begin position="373"/>
        <end position="400"/>
    </location>
</feature>
<evidence type="ECO:0000256" key="3">
    <source>
        <dbReference type="ARBA" id="ARBA00022692"/>
    </source>
</evidence>
<evidence type="ECO:0000313" key="9">
    <source>
        <dbReference type="Proteomes" id="UP001241092"/>
    </source>
</evidence>
<feature type="transmembrane region" description="Helical" evidence="6">
    <location>
        <begin position="345"/>
        <end position="366"/>
    </location>
</feature>
<dbReference type="GO" id="GO:0022857">
    <property type="term" value="F:transmembrane transporter activity"/>
    <property type="evidence" value="ECO:0007669"/>
    <property type="project" value="InterPro"/>
</dbReference>
<feature type="transmembrane region" description="Helical" evidence="6">
    <location>
        <begin position="24"/>
        <end position="41"/>
    </location>
</feature>
<dbReference type="CDD" id="cd17319">
    <property type="entry name" value="MFS_ExuT_GudP_like"/>
    <property type="match status" value="1"/>
</dbReference>
<reference evidence="8" key="1">
    <citation type="submission" date="2023-03" db="EMBL/GenBank/DDBJ databases">
        <title>Draft genome sequence of a Mycolicibacterium mageritense strain H4_3_1 isolated from a hybrid biological-inorganic system reactor.</title>
        <authorList>
            <person name="Feng X."/>
            <person name="Kazama D."/>
            <person name="Sato K."/>
            <person name="Kobayashi H."/>
        </authorList>
    </citation>
    <scope>NUCLEOTIDE SEQUENCE</scope>
    <source>
        <strain evidence="8">H4_3_1</strain>
    </source>
</reference>
<dbReference type="PANTHER" id="PTHR43791:SF36">
    <property type="entry name" value="TRANSPORTER, PUTATIVE (AFU_ORTHOLOGUE AFUA_6G08340)-RELATED"/>
    <property type="match status" value="1"/>
</dbReference>
<dbReference type="SUPFAM" id="SSF103473">
    <property type="entry name" value="MFS general substrate transporter"/>
    <property type="match status" value="1"/>
</dbReference>
<dbReference type="Proteomes" id="UP001241092">
    <property type="component" value="Chromosome"/>
</dbReference>
<feature type="transmembrane region" description="Helical" evidence="6">
    <location>
        <begin position="61"/>
        <end position="80"/>
    </location>
</feature>
<accession>A0AAI8TPH8</accession>
<keyword evidence="4 6" id="KW-1133">Transmembrane helix</keyword>
<feature type="domain" description="Major facilitator superfamily (MFS) profile" evidence="7">
    <location>
        <begin position="26"/>
        <end position="436"/>
    </location>
</feature>
<dbReference type="Gene3D" id="1.20.1250.20">
    <property type="entry name" value="MFS general substrate transporter like domains"/>
    <property type="match status" value="2"/>
</dbReference>
<organism evidence="8 9">
    <name type="scientific">Mycolicibacterium mageritense</name>
    <name type="common">Mycobacterium mageritense</name>
    <dbReference type="NCBI Taxonomy" id="53462"/>
    <lineage>
        <taxon>Bacteria</taxon>
        <taxon>Bacillati</taxon>
        <taxon>Actinomycetota</taxon>
        <taxon>Actinomycetes</taxon>
        <taxon>Mycobacteriales</taxon>
        <taxon>Mycobacteriaceae</taxon>
        <taxon>Mycolicibacterium</taxon>
    </lineage>
</organism>
<evidence type="ECO:0000259" key="7">
    <source>
        <dbReference type="PROSITE" id="PS50850"/>
    </source>
</evidence>
<feature type="transmembrane region" description="Helical" evidence="6">
    <location>
        <begin position="92"/>
        <end position="110"/>
    </location>
</feature>
<feature type="transmembrane region" description="Helical" evidence="6">
    <location>
        <begin position="287"/>
        <end position="307"/>
    </location>
</feature>
<dbReference type="Pfam" id="PF07690">
    <property type="entry name" value="MFS_1"/>
    <property type="match status" value="1"/>
</dbReference>
<dbReference type="InterPro" id="IPR036259">
    <property type="entry name" value="MFS_trans_sf"/>
</dbReference>
<dbReference type="RefSeq" id="WP_286213206.1">
    <property type="nucleotide sequence ID" value="NZ_AP027452.1"/>
</dbReference>
<feature type="transmembrane region" description="Helical" evidence="6">
    <location>
        <begin position="116"/>
        <end position="138"/>
    </location>
</feature>